<proteinExistence type="predicted"/>
<dbReference type="Proteomes" id="UP001157418">
    <property type="component" value="Unassembled WGS sequence"/>
</dbReference>
<dbReference type="AlphaFoldDB" id="A0AAU9PIA5"/>
<evidence type="ECO:0000313" key="2">
    <source>
        <dbReference type="Proteomes" id="UP001157418"/>
    </source>
</evidence>
<accession>A0AAU9PIA5</accession>
<evidence type="ECO:0008006" key="3">
    <source>
        <dbReference type="Google" id="ProtNLM"/>
    </source>
</evidence>
<keyword evidence="2" id="KW-1185">Reference proteome</keyword>
<comment type="caution">
    <text evidence="1">The sequence shown here is derived from an EMBL/GenBank/DDBJ whole genome shotgun (WGS) entry which is preliminary data.</text>
</comment>
<name>A0AAU9PIA5_9ASTR</name>
<organism evidence="1 2">
    <name type="scientific">Lactuca virosa</name>
    <dbReference type="NCBI Taxonomy" id="75947"/>
    <lineage>
        <taxon>Eukaryota</taxon>
        <taxon>Viridiplantae</taxon>
        <taxon>Streptophyta</taxon>
        <taxon>Embryophyta</taxon>
        <taxon>Tracheophyta</taxon>
        <taxon>Spermatophyta</taxon>
        <taxon>Magnoliopsida</taxon>
        <taxon>eudicotyledons</taxon>
        <taxon>Gunneridae</taxon>
        <taxon>Pentapetalae</taxon>
        <taxon>asterids</taxon>
        <taxon>campanulids</taxon>
        <taxon>Asterales</taxon>
        <taxon>Asteraceae</taxon>
        <taxon>Cichorioideae</taxon>
        <taxon>Cichorieae</taxon>
        <taxon>Lactucinae</taxon>
        <taxon>Lactuca</taxon>
    </lineage>
</organism>
<sequence>MLQELKRLNEDLQLKLDNAMSCRVSAIKELEGISQQYHSLKSQYTEKVSHLEIACSSKYVSIKLQDEELAMVKLLMLENDAQVTTLSNSQLMVEQNTTSCQSGVDQKVEKLRWVIKEGIPNFVRTLSDSSDFGAMNAALQTSSIKLGLYQACVQMKAR</sequence>
<protein>
    <recommendedName>
        <fullName evidence="3">RING-type E3 ubiquitin transferase</fullName>
    </recommendedName>
</protein>
<dbReference type="EMBL" id="CAKMRJ010005634">
    <property type="protein sequence ID" value="CAH1449638.1"/>
    <property type="molecule type" value="Genomic_DNA"/>
</dbReference>
<gene>
    <name evidence="1" type="ORF">LVIROSA_LOCUS35112</name>
</gene>
<reference evidence="1 2" key="1">
    <citation type="submission" date="2022-01" db="EMBL/GenBank/DDBJ databases">
        <authorList>
            <person name="Xiong W."/>
            <person name="Schranz E."/>
        </authorList>
    </citation>
    <scope>NUCLEOTIDE SEQUENCE [LARGE SCALE GENOMIC DNA]</scope>
</reference>
<evidence type="ECO:0000313" key="1">
    <source>
        <dbReference type="EMBL" id="CAH1449638.1"/>
    </source>
</evidence>